<dbReference type="PANTHER" id="PTHR33048">
    <property type="entry name" value="PTH11-LIKE INTEGRAL MEMBRANE PROTEIN (AFU_ORTHOLOGUE AFUA_5G11245)"/>
    <property type="match status" value="1"/>
</dbReference>
<dbReference type="RefSeq" id="XP_033447709.1">
    <property type="nucleotide sequence ID" value="XM_033592976.1"/>
</dbReference>
<comment type="similarity">
    <text evidence="5">Belongs to the SAT4 family.</text>
</comment>
<keyword evidence="3 7" id="KW-1133">Transmembrane helix</keyword>
<evidence type="ECO:0000256" key="1">
    <source>
        <dbReference type="ARBA" id="ARBA00004141"/>
    </source>
</evidence>
<dbReference type="InterPro" id="IPR052337">
    <property type="entry name" value="SAT4-like"/>
</dbReference>
<keyword evidence="10" id="KW-1185">Reference proteome</keyword>
<feature type="transmembrane region" description="Helical" evidence="7">
    <location>
        <begin position="41"/>
        <end position="64"/>
    </location>
</feature>
<gene>
    <name evidence="9" type="ORF">M421DRAFT_421869</name>
</gene>
<feature type="region of interest" description="Disordered" evidence="6">
    <location>
        <begin position="83"/>
        <end position="113"/>
    </location>
</feature>
<name>A0A6A5RPP7_9PLEO</name>
<feature type="domain" description="Rhodopsin" evidence="8">
    <location>
        <begin position="1"/>
        <end position="68"/>
    </location>
</feature>
<reference evidence="9" key="1">
    <citation type="journal article" date="2020" name="Stud. Mycol.">
        <title>101 Dothideomycetes genomes: a test case for predicting lifestyles and emergence of pathogens.</title>
        <authorList>
            <person name="Haridas S."/>
            <person name="Albert R."/>
            <person name="Binder M."/>
            <person name="Bloem J."/>
            <person name="Labutti K."/>
            <person name="Salamov A."/>
            <person name="Andreopoulos B."/>
            <person name="Baker S."/>
            <person name="Barry K."/>
            <person name="Bills G."/>
            <person name="Bluhm B."/>
            <person name="Cannon C."/>
            <person name="Castanera R."/>
            <person name="Culley D."/>
            <person name="Daum C."/>
            <person name="Ezra D."/>
            <person name="Gonzalez J."/>
            <person name="Henrissat B."/>
            <person name="Kuo A."/>
            <person name="Liang C."/>
            <person name="Lipzen A."/>
            <person name="Lutzoni F."/>
            <person name="Magnuson J."/>
            <person name="Mondo S."/>
            <person name="Nolan M."/>
            <person name="Ohm R."/>
            <person name="Pangilinan J."/>
            <person name="Park H.-J."/>
            <person name="Ramirez L."/>
            <person name="Alfaro M."/>
            <person name="Sun H."/>
            <person name="Tritt A."/>
            <person name="Yoshinaga Y."/>
            <person name="Zwiers L.-H."/>
            <person name="Turgeon B."/>
            <person name="Goodwin S."/>
            <person name="Spatafora J."/>
            <person name="Crous P."/>
            <person name="Grigoriev I."/>
        </authorList>
    </citation>
    <scope>NUCLEOTIDE SEQUENCE</scope>
    <source>
        <strain evidence="9">CBS 183.55</strain>
    </source>
</reference>
<keyword evidence="2 7" id="KW-0812">Transmembrane</keyword>
<evidence type="ECO:0000256" key="6">
    <source>
        <dbReference type="SAM" id="MobiDB-lite"/>
    </source>
</evidence>
<dbReference type="OrthoDB" id="4682787at2759"/>
<feature type="transmembrane region" description="Helical" evidence="7">
    <location>
        <begin position="7"/>
        <end position="29"/>
    </location>
</feature>
<comment type="subcellular location">
    <subcellularLocation>
        <location evidence="1">Membrane</location>
        <topology evidence="1">Multi-pass membrane protein</topology>
    </subcellularLocation>
</comment>
<dbReference type="GeneID" id="54350644"/>
<evidence type="ECO:0000256" key="3">
    <source>
        <dbReference type="ARBA" id="ARBA00022989"/>
    </source>
</evidence>
<evidence type="ECO:0000256" key="5">
    <source>
        <dbReference type="ARBA" id="ARBA00038359"/>
    </source>
</evidence>
<dbReference type="AlphaFoldDB" id="A0A6A5RPP7"/>
<accession>A0A6A5RPP7</accession>
<keyword evidence="4 7" id="KW-0472">Membrane</keyword>
<dbReference type="PANTHER" id="PTHR33048:SF47">
    <property type="entry name" value="INTEGRAL MEMBRANE PROTEIN-RELATED"/>
    <property type="match status" value="1"/>
</dbReference>
<evidence type="ECO:0000256" key="7">
    <source>
        <dbReference type="SAM" id="Phobius"/>
    </source>
</evidence>
<dbReference type="EMBL" id="ML978972">
    <property type="protein sequence ID" value="KAF1927457.1"/>
    <property type="molecule type" value="Genomic_DNA"/>
</dbReference>
<dbReference type="Proteomes" id="UP000800082">
    <property type="component" value="Unassembled WGS sequence"/>
</dbReference>
<proteinExistence type="inferred from homology"/>
<evidence type="ECO:0000259" key="8">
    <source>
        <dbReference type="Pfam" id="PF20684"/>
    </source>
</evidence>
<sequence>MKTRKKFAVSAVFATGLITCGVSALRLYYSSREDRSNDSTYWLALVGLCGAVEIAMVILCGCFTSVPRFIRWMRDEKTGSQRYGSQQYKRKYGYSSQDQSRSYEYGPESQSRLRHETPNTMELGRTGVTQVRAAHHNWRVLR</sequence>
<evidence type="ECO:0000256" key="4">
    <source>
        <dbReference type="ARBA" id="ARBA00023136"/>
    </source>
</evidence>
<protein>
    <recommendedName>
        <fullName evidence="8">Rhodopsin domain-containing protein</fullName>
    </recommendedName>
</protein>
<evidence type="ECO:0000313" key="9">
    <source>
        <dbReference type="EMBL" id="KAF1927457.1"/>
    </source>
</evidence>
<dbReference type="GO" id="GO:0016020">
    <property type="term" value="C:membrane"/>
    <property type="evidence" value="ECO:0007669"/>
    <property type="project" value="UniProtKB-SubCell"/>
</dbReference>
<evidence type="ECO:0000313" key="10">
    <source>
        <dbReference type="Proteomes" id="UP000800082"/>
    </source>
</evidence>
<dbReference type="InterPro" id="IPR049326">
    <property type="entry name" value="Rhodopsin_dom_fungi"/>
</dbReference>
<dbReference type="Pfam" id="PF20684">
    <property type="entry name" value="Fung_rhodopsin"/>
    <property type="match status" value="1"/>
</dbReference>
<evidence type="ECO:0000256" key="2">
    <source>
        <dbReference type="ARBA" id="ARBA00022692"/>
    </source>
</evidence>
<organism evidence="9 10">
    <name type="scientific">Didymella exigua CBS 183.55</name>
    <dbReference type="NCBI Taxonomy" id="1150837"/>
    <lineage>
        <taxon>Eukaryota</taxon>
        <taxon>Fungi</taxon>
        <taxon>Dikarya</taxon>
        <taxon>Ascomycota</taxon>
        <taxon>Pezizomycotina</taxon>
        <taxon>Dothideomycetes</taxon>
        <taxon>Pleosporomycetidae</taxon>
        <taxon>Pleosporales</taxon>
        <taxon>Pleosporineae</taxon>
        <taxon>Didymellaceae</taxon>
        <taxon>Didymella</taxon>
    </lineage>
</organism>